<proteinExistence type="inferred from homology"/>
<keyword evidence="4 7" id="KW-0067">ATP-binding</keyword>
<keyword evidence="5 7" id="KW-0054">Arabinose catabolism</keyword>
<organism evidence="12 13">
    <name type="scientific">Cytobacillus firmus</name>
    <name type="common">Bacillus firmus</name>
    <dbReference type="NCBI Taxonomy" id="1399"/>
    <lineage>
        <taxon>Bacteria</taxon>
        <taxon>Bacillati</taxon>
        <taxon>Bacillota</taxon>
        <taxon>Bacilli</taxon>
        <taxon>Bacillales</taxon>
        <taxon>Bacillaceae</taxon>
        <taxon>Cytobacillus</taxon>
    </lineage>
</organism>
<dbReference type="PIRSF" id="PIRSF000538">
    <property type="entry name" value="GlpK"/>
    <property type="match status" value="1"/>
</dbReference>
<dbReference type="HAMAP" id="MF_00520">
    <property type="entry name" value="Ribulokinase"/>
    <property type="match status" value="1"/>
</dbReference>
<evidence type="ECO:0000256" key="1">
    <source>
        <dbReference type="ARBA" id="ARBA00022679"/>
    </source>
</evidence>
<dbReference type="PROSITE" id="PS00445">
    <property type="entry name" value="FGGY_KINASES_2"/>
    <property type="match status" value="1"/>
</dbReference>
<feature type="domain" description="Carbohydrate kinase FGGY C-terminal" evidence="11">
    <location>
        <begin position="290"/>
        <end position="487"/>
    </location>
</feature>
<evidence type="ECO:0000256" key="3">
    <source>
        <dbReference type="ARBA" id="ARBA00022777"/>
    </source>
</evidence>
<evidence type="ECO:0000256" key="8">
    <source>
        <dbReference type="NCBIfam" id="TIGR01234"/>
    </source>
</evidence>
<accession>A0A800MTI6</accession>
<keyword evidence="3 7" id="KW-0418">Kinase</keyword>
<keyword evidence="6 7" id="KW-0119">Carbohydrate metabolism</keyword>
<dbReference type="InterPro" id="IPR000577">
    <property type="entry name" value="Carb_kinase_FGGY"/>
</dbReference>
<evidence type="ECO:0000256" key="7">
    <source>
        <dbReference type="HAMAP-Rule" id="MF_00520"/>
    </source>
</evidence>
<dbReference type="SUPFAM" id="SSF53067">
    <property type="entry name" value="Actin-like ATPase domain"/>
    <property type="match status" value="2"/>
</dbReference>
<evidence type="ECO:0000313" key="13">
    <source>
        <dbReference type="Proteomes" id="UP000465778"/>
    </source>
</evidence>
<dbReference type="GO" id="GO:0005737">
    <property type="term" value="C:cytoplasm"/>
    <property type="evidence" value="ECO:0007669"/>
    <property type="project" value="TreeGrafter"/>
</dbReference>
<evidence type="ECO:0000259" key="11">
    <source>
        <dbReference type="Pfam" id="PF02782"/>
    </source>
</evidence>
<dbReference type="NCBIfam" id="TIGR01234">
    <property type="entry name" value="L-ribulokinase"/>
    <property type="match status" value="1"/>
</dbReference>
<dbReference type="Gene3D" id="3.30.420.40">
    <property type="match status" value="2"/>
</dbReference>
<dbReference type="GO" id="GO:0008741">
    <property type="term" value="F:ribulokinase activity"/>
    <property type="evidence" value="ECO:0007669"/>
    <property type="project" value="UniProtKB-UniRule"/>
</dbReference>
<keyword evidence="1 7" id="KW-0808">Transferase</keyword>
<dbReference type="Pfam" id="PF02782">
    <property type="entry name" value="FGGY_C"/>
    <property type="match status" value="1"/>
</dbReference>
<dbReference type="RefSeq" id="WP_201309054.1">
    <property type="nucleotide sequence ID" value="NZ_JBALOT010000032.1"/>
</dbReference>
<dbReference type="PANTHER" id="PTHR43435">
    <property type="entry name" value="RIBULOKINASE"/>
    <property type="match status" value="1"/>
</dbReference>
<keyword evidence="2 7" id="KW-0547">Nucleotide-binding</keyword>
<dbReference type="EMBL" id="VDEM01000065">
    <property type="protein sequence ID" value="KAF0822212.1"/>
    <property type="molecule type" value="Genomic_DNA"/>
</dbReference>
<evidence type="ECO:0000256" key="6">
    <source>
        <dbReference type="ARBA" id="ARBA00023277"/>
    </source>
</evidence>
<dbReference type="GO" id="GO:0005524">
    <property type="term" value="F:ATP binding"/>
    <property type="evidence" value="ECO:0007669"/>
    <property type="project" value="UniProtKB-UniRule"/>
</dbReference>
<feature type="domain" description="Carbohydrate kinase FGGY N-terminal" evidence="10">
    <location>
        <begin position="5"/>
        <end position="280"/>
    </location>
</feature>
<dbReference type="InterPro" id="IPR018485">
    <property type="entry name" value="FGGY_C"/>
</dbReference>
<name>A0A800MTI6_CYTFI</name>
<evidence type="ECO:0000256" key="4">
    <source>
        <dbReference type="ARBA" id="ARBA00022840"/>
    </source>
</evidence>
<dbReference type="UniPathway" id="UPA00145">
    <property type="reaction ID" value="UER00566"/>
</dbReference>
<dbReference type="PANTHER" id="PTHR43435:SF4">
    <property type="entry name" value="FGGY CARBOHYDRATE KINASE DOMAIN-CONTAINING PROTEIN"/>
    <property type="match status" value="1"/>
</dbReference>
<sequence>MDNKYVFGVDFGTESARAILVNVQNGTIVTSSVSRYPHGVITERLPGTEIKLNAQWALQHPNDYLHTLRETVIECLRVSEIKREDVIGIGVDFTASTIMPINESGIPLCLCPEYKDNPHSWVKLWKHHAADEEATLINSRGTERNESFLNRYGGELSEEWMFPKMLQVLNEAPEVYEAADRFIEAGDWITMQLIGSDKRSSCMAGYKGSWSKKEGYPSNEFLKTLHPDFEQVVQEKLTSDIYPVGSRAGFLTEKMAAELGLTEKTAVAVGIIDAHAAVLGAGVDSPQKMVMAMGTSICHMCIDKEERFVPGISGVVEDGILPGYYAYEAGQSAGGDSLAWFINHCIPDSLAKEAESAGISLYQLMEEKASRLMPGEHGLVALDWWNGNRLLKDPNLTGTIVGLTLGTKPEHIYRALLESLAFGARKILQTFGESGISIEDLYACGGLAEKNKLLMQLFADITGRNVHVVTVPNTCAMGAAVLGAVAAGKERGGWDSISEAINEMLHYDSELYKPNAEYRNIYNQLFEVYEQLHQAFSQENSPVKTLIDIQKNLDAKKEAVKK</sequence>
<reference evidence="12 13" key="1">
    <citation type="journal article" date="2020" name="G3 (Bethesda)">
        <title>Whole Genome Sequencing and Comparative Genomics of Two Nematicidal Bacillus Strains Reveals a Wide Range of Possible Virulence Factors.</title>
        <authorList>
            <person name="Susic N."/>
            <person name="Janezic S."/>
            <person name="Rupnik M."/>
            <person name="Geric Stare B."/>
        </authorList>
    </citation>
    <scope>NUCLEOTIDE SEQUENCE [LARGE SCALE GENOMIC DNA]</scope>
    <source>
        <strain evidence="12 13">I-1582</strain>
    </source>
</reference>
<dbReference type="EC" id="2.7.1.16" evidence="7 8"/>
<evidence type="ECO:0000256" key="5">
    <source>
        <dbReference type="ARBA" id="ARBA00022935"/>
    </source>
</evidence>
<dbReference type="InterPro" id="IPR043129">
    <property type="entry name" value="ATPase_NBD"/>
</dbReference>
<dbReference type="GO" id="GO:0019150">
    <property type="term" value="F:D-ribulokinase activity"/>
    <property type="evidence" value="ECO:0007669"/>
    <property type="project" value="TreeGrafter"/>
</dbReference>
<dbReference type="CDD" id="cd07781">
    <property type="entry name" value="ASKHA_NBD_FGGY_L-RBK"/>
    <property type="match status" value="1"/>
</dbReference>
<comment type="catalytic activity">
    <reaction evidence="7">
        <text>D-ribulose + ATP = D-ribulose 5-phosphate + ADP + H(+)</text>
        <dbReference type="Rhea" id="RHEA:17601"/>
        <dbReference type="ChEBI" id="CHEBI:15378"/>
        <dbReference type="ChEBI" id="CHEBI:17173"/>
        <dbReference type="ChEBI" id="CHEBI:30616"/>
        <dbReference type="ChEBI" id="CHEBI:58121"/>
        <dbReference type="ChEBI" id="CHEBI:456216"/>
        <dbReference type="EC" id="2.7.1.16"/>
    </reaction>
</comment>
<evidence type="ECO:0000256" key="9">
    <source>
        <dbReference type="RuleBase" id="RU003455"/>
    </source>
</evidence>
<dbReference type="GO" id="GO:0019569">
    <property type="term" value="P:L-arabinose catabolic process to D-xylulose 5-phosphate"/>
    <property type="evidence" value="ECO:0007669"/>
    <property type="project" value="UniProtKB-UniRule"/>
</dbReference>
<dbReference type="AlphaFoldDB" id="A0A800MTI6"/>
<comment type="pathway">
    <text evidence="7 9">Carbohydrate degradation; L-arabinose degradation via L-ribulose; D-xylulose 5-phosphate from L-arabinose (bacterial route): step 2/3.</text>
</comment>
<dbReference type="InterPro" id="IPR005929">
    <property type="entry name" value="Ribulokinase"/>
</dbReference>
<dbReference type="NCBIfam" id="NF003154">
    <property type="entry name" value="PRK04123.1"/>
    <property type="match status" value="1"/>
</dbReference>
<evidence type="ECO:0000259" key="10">
    <source>
        <dbReference type="Pfam" id="PF00370"/>
    </source>
</evidence>
<dbReference type="InterPro" id="IPR018484">
    <property type="entry name" value="FGGY_N"/>
</dbReference>
<comment type="similarity">
    <text evidence="7 9">Belongs to the ribulokinase family.</text>
</comment>
<protein>
    <recommendedName>
        <fullName evidence="7 8">Ribulokinase</fullName>
        <ecNumber evidence="7 8">2.7.1.16</ecNumber>
    </recommendedName>
</protein>
<dbReference type="Proteomes" id="UP000465778">
    <property type="component" value="Unassembled WGS sequence"/>
</dbReference>
<evidence type="ECO:0000256" key="2">
    <source>
        <dbReference type="ARBA" id="ARBA00022741"/>
    </source>
</evidence>
<gene>
    <name evidence="7" type="primary">araB</name>
    <name evidence="12" type="ORF">KIS1582_4038</name>
</gene>
<dbReference type="InterPro" id="IPR018483">
    <property type="entry name" value="Carb_kinase_FGGY_CS"/>
</dbReference>
<dbReference type="Pfam" id="PF00370">
    <property type="entry name" value="FGGY_N"/>
    <property type="match status" value="1"/>
</dbReference>
<comment type="caution">
    <text evidence="12">The sequence shown here is derived from an EMBL/GenBank/DDBJ whole genome shotgun (WGS) entry which is preliminary data.</text>
</comment>
<comment type="catalytic activity">
    <reaction evidence="7 9">
        <text>L-ribulose + ATP = L-ribulose 5-phosphate + ADP + H(+)</text>
        <dbReference type="Rhea" id="RHEA:22072"/>
        <dbReference type="ChEBI" id="CHEBI:15378"/>
        <dbReference type="ChEBI" id="CHEBI:16880"/>
        <dbReference type="ChEBI" id="CHEBI:30616"/>
        <dbReference type="ChEBI" id="CHEBI:58226"/>
        <dbReference type="ChEBI" id="CHEBI:456216"/>
        <dbReference type="EC" id="2.7.1.16"/>
    </reaction>
</comment>
<evidence type="ECO:0000313" key="12">
    <source>
        <dbReference type="EMBL" id="KAF0822212.1"/>
    </source>
</evidence>